<dbReference type="Gene3D" id="2.30.42.10">
    <property type="match status" value="7"/>
</dbReference>
<name>A0AAV2H036_LYMST</name>
<dbReference type="GO" id="GO:0098887">
    <property type="term" value="P:neurotransmitter receptor transport, endosome to postsynaptic membrane"/>
    <property type="evidence" value="ECO:0007669"/>
    <property type="project" value="TreeGrafter"/>
</dbReference>
<organism evidence="6 7">
    <name type="scientific">Lymnaea stagnalis</name>
    <name type="common">Great pond snail</name>
    <name type="synonym">Helix stagnalis</name>
    <dbReference type="NCBI Taxonomy" id="6523"/>
    <lineage>
        <taxon>Eukaryota</taxon>
        <taxon>Metazoa</taxon>
        <taxon>Spiralia</taxon>
        <taxon>Lophotrochozoa</taxon>
        <taxon>Mollusca</taxon>
        <taxon>Gastropoda</taxon>
        <taxon>Heterobranchia</taxon>
        <taxon>Euthyneura</taxon>
        <taxon>Panpulmonata</taxon>
        <taxon>Hygrophila</taxon>
        <taxon>Lymnaeoidea</taxon>
        <taxon>Lymnaeidae</taxon>
        <taxon>Lymnaea</taxon>
    </lineage>
</organism>
<dbReference type="EMBL" id="CAXITT010000011">
    <property type="protein sequence ID" value="CAL1527022.1"/>
    <property type="molecule type" value="Genomic_DNA"/>
</dbReference>
<feature type="domain" description="PDZ" evidence="5">
    <location>
        <begin position="549"/>
        <end position="634"/>
    </location>
</feature>
<dbReference type="PANTHER" id="PTHR46227:SF2">
    <property type="entry name" value="FI03335P"/>
    <property type="match status" value="1"/>
</dbReference>
<dbReference type="AlphaFoldDB" id="A0AAV2H036"/>
<feature type="compositionally biased region" description="Polar residues" evidence="4">
    <location>
        <begin position="921"/>
        <end position="941"/>
    </location>
</feature>
<protein>
    <recommendedName>
        <fullName evidence="5">PDZ domain-containing protein</fullName>
    </recommendedName>
</protein>
<evidence type="ECO:0000259" key="5">
    <source>
        <dbReference type="PROSITE" id="PS50106"/>
    </source>
</evidence>
<evidence type="ECO:0000313" key="7">
    <source>
        <dbReference type="Proteomes" id="UP001497497"/>
    </source>
</evidence>
<evidence type="ECO:0000256" key="4">
    <source>
        <dbReference type="SAM" id="MobiDB-lite"/>
    </source>
</evidence>
<gene>
    <name evidence="6" type="ORF">GSLYS_00001199001</name>
</gene>
<sequence>MPSWRPNCLRGSIYNEVPHYSITPKNTAELAYQGQEIHADRKGIFWIELEKKEGCGLGLTISGGVDKGQRSHVSNLRPGSIAHRCDALQVGDLIVSINDIRTANLRHEEITNLLKNAGTNVTLEVEYEIPESGPSGANVYSQVHDVVLEKEMSGFGMTLRGGVIVDRMTTHPITVVAIRQGGPVDRESSIKIGDRVLAINGFNVKDLTLTETISLFAQCDNSTTFTMSYDVAIMDAIENATGPILIDVDRPPGSSLGVILSKGVHEGKSCISVDSVQPMSMADRCGALHSCDKILSINGTSVEAMSVPEANQLLKSGPEDHIQLEIVPSTQLDHFTNRESFAKKAFAASFSSHTLPAISNSLSPYSNLPFNHHHRNKSSTIGGYGSSNERSSKHFVDNSVSVGTSQFGTLSMRKPNLWRNERRAASCMSIASSSTSVLSANNQVCHTETLEVILFADHKGLGLTLKGGVFATAPLSRPPVISFVEPRSAAEKSAVLQEGDRILAINGVETMDRSLEEVNQLLRESRPRCVLLVEFDVTESVTPSSGTYIVKLAKRAGDTGITVNATTCKQGIKDSLFISDVRRGGVAHRSGSIQAGDKLMAINDVRLDTCTSDDAMHLLELPDDIVKLKLRRDDPDEGNEGFIIYTVELQRFGGPLGITISGTEDPLDPIVISELTPHGLADRTGAIHVGDRLLAVSGDTTKNKPLSEAIRMLQSAGDIVTLKIARPDPTTEGSFLHINPFAHSHSSPITSNPIPSIDSAMESWNSSAHDIAGTSDSGHGPSLAVPHRTGAGTKSIQSSSDFEDDQHINNSFLNWDTDSQVCKIDTNKTKEADEDSDGSSTQMDDWVKTLEELDMESGSDMLKQIGLSLRERGVISTEKELISEPELPALPPRSRITIPKSSPQNKTSDDGVNKGPKSDPSLHQNISNRVGDSTSFPTISQPTSTSKRGPPPPTKPKPKIAAKPKFCQLGTITTQGSLQLHKVKLEKTKLAEDFGFSLSDGMYERGVYISAVRKGSVAEKSGLLALDRVLQVNRVKTREFDCSLTVPLIAESDTKVSLIVCRNLVLQGNDNKTESNSKGEVASSNGTDKRNGFS</sequence>
<dbReference type="CDD" id="cd06686">
    <property type="entry name" value="PDZ4_GRIP1-2-like"/>
    <property type="match status" value="1"/>
</dbReference>
<feature type="domain" description="PDZ" evidence="5">
    <location>
        <begin position="451"/>
        <end position="537"/>
    </location>
</feature>
<evidence type="ECO:0000256" key="1">
    <source>
        <dbReference type="ARBA" id="ARBA00004496"/>
    </source>
</evidence>
<accession>A0AAV2H036</accession>
<dbReference type="PROSITE" id="PS50106">
    <property type="entry name" value="PDZ"/>
    <property type="match status" value="7"/>
</dbReference>
<keyword evidence="7" id="KW-1185">Reference proteome</keyword>
<feature type="domain" description="PDZ" evidence="5">
    <location>
        <begin position="646"/>
        <end position="728"/>
    </location>
</feature>
<evidence type="ECO:0000256" key="3">
    <source>
        <dbReference type="ARBA" id="ARBA00022737"/>
    </source>
</evidence>
<feature type="domain" description="PDZ" evidence="5">
    <location>
        <begin position="982"/>
        <end position="1064"/>
    </location>
</feature>
<evidence type="ECO:0000256" key="2">
    <source>
        <dbReference type="ARBA" id="ARBA00022490"/>
    </source>
</evidence>
<comment type="subcellular location">
    <subcellularLocation>
        <location evidence="1">Cytoplasm</location>
    </subcellularLocation>
</comment>
<dbReference type="CDD" id="cd06684">
    <property type="entry name" value="PDZ3_GRIP1-2-like"/>
    <property type="match status" value="1"/>
</dbReference>
<feature type="region of interest" description="Disordered" evidence="4">
    <location>
        <begin position="735"/>
        <end position="807"/>
    </location>
</feature>
<keyword evidence="3" id="KW-0677">Repeat</keyword>
<dbReference type="InterPro" id="IPR036034">
    <property type="entry name" value="PDZ_sf"/>
</dbReference>
<dbReference type="SUPFAM" id="SSF50156">
    <property type="entry name" value="PDZ domain-like"/>
    <property type="match status" value="7"/>
</dbReference>
<dbReference type="CDD" id="cd06683">
    <property type="entry name" value="PDZ6_GRIP1-2-like"/>
    <property type="match status" value="1"/>
</dbReference>
<feature type="region of interest" description="Disordered" evidence="4">
    <location>
        <begin position="883"/>
        <end position="961"/>
    </location>
</feature>
<dbReference type="CDD" id="cd06685">
    <property type="entry name" value="PDZ7_GRIP1-2-like"/>
    <property type="match status" value="1"/>
</dbReference>
<proteinExistence type="predicted"/>
<dbReference type="SMART" id="SM00228">
    <property type="entry name" value="PDZ"/>
    <property type="match status" value="7"/>
</dbReference>
<comment type="caution">
    <text evidence="6">The sequence shown here is derived from an EMBL/GenBank/DDBJ whole genome shotgun (WGS) entry which is preliminary data.</text>
</comment>
<dbReference type="GO" id="GO:0005737">
    <property type="term" value="C:cytoplasm"/>
    <property type="evidence" value="ECO:0007669"/>
    <property type="project" value="UniProtKB-SubCell"/>
</dbReference>
<evidence type="ECO:0000313" key="6">
    <source>
        <dbReference type="EMBL" id="CAL1527022.1"/>
    </source>
</evidence>
<dbReference type="InterPro" id="IPR043545">
    <property type="entry name" value="GRIP1/2"/>
</dbReference>
<reference evidence="6 7" key="1">
    <citation type="submission" date="2024-04" db="EMBL/GenBank/DDBJ databases">
        <authorList>
            <consortium name="Genoscope - CEA"/>
            <person name="William W."/>
        </authorList>
    </citation>
    <scope>NUCLEOTIDE SEQUENCE [LARGE SCALE GENOMIC DNA]</scope>
</reference>
<dbReference type="Pfam" id="PF00595">
    <property type="entry name" value="PDZ"/>
    <property type="match status" value="7"/>
</dbReference>
<dbReference type="Proteomes" id="UP001497497">
    <property type="component" value="Unassembled WGS sequence"/>
</dbReference>
<dbReference type="InterPro" id="IPR001478">
    <property type="entry name" value="PDZ"/>
</dbReference>
<keyword evidence="2" id="KW-0963">Cytoplasm</keyword>
<feature type="domain" description="PDZ" evidence="5">
    <location>
        <begin position="145"/>
        <end position="231"/>
    </location>
</feature>
<feature type="domain" description="PDZ" evidence="5">
    <location>
        <begin position="245"/>
        <end position="316"/>
    </location>
</feature>
<dbReference type="PANTHER" id="PTHR46227">
    <property type="entry name" value="GLUTAMATE RECEPTOR-INTERACTING PROTEIN GRIP"/>
    <property type="match status" value="1"/>
</dbReference>
<feature type="compositionally biased region" description="Low complexity" evidence="4">
    <location>
        <begin position="744"/>
        <end position="759"/>
    </location>
</feature>
<feature type="region of interest" description="Disordered" evidence="4">
    <location>
        <begin position="1072"/>
        <end position="1094"/>
    </location>
</feature>
<feature type="domain" description="PDZ" evidence="5">
    <location>
        <begin position="46"/>
        <end position="129"/>
    </location>
</feature>